<dbReference type="AlphaFoldDB" id="B3TBD6"/>
<proteinExistence type="predicted"/>
<accession>B3TBD6</accession>
<gene>
    <name evidence="1" type="ORF">ALOHA_HF4000APKG8O8ctg1g48</name>
</gene>
<reference evidence="1" key="1">
    <citation type="journal article" date="2008" name="ISME J.">
        <title>Genomic patterns of recombination, clonal divergence and environment in marine microbial populations.</title>
        <authorList>
            <person name="Konstantinidis K.T."/>
            <person name="Delong E.F."/>
        </authorList>
    </citation>
    <scope>NUCLEOTIDE SEQUENCE</scope>
</reference>
<protein>
    <submittedName>
        <fullName evidence="1">Uncharacterized protein</fullName>
    </submittedName>
</protein>
<organism evidence="1">
    <name type="scientific">uncultured marine crenarchaeote HF4000_APKG8O8</name>
    <dbReference type="NCBI Taxonomy" id="455607"/>
    <lineage>
        <taxon>Archaea</taxon>
        <taxon>Nitrososphaerota</taxon>
        <taxon>Nitrososphaeria</taxon>
        <taxon>Nitrosopumilales</taxon>
        <taxon>environmental samples</taxon>
    </lineage>
</organism>
<name>B3TBD6_9ARCH</name>
<evidence type="ECO:0000313" key="1">
    <source>
        <dbReference type="EMBL" id="ABZ09895.1"/>
    </source>
</evidence>
<dbReference type="EMBL" id="EU016660">
    <property type="protein sequence ID" value="ABZ09895.1"/>
    <property type="molecule type" value="Genomic_DNA"/>
</dbReference>
<sequence length="222" mass="25215">MNIADRVENVKEDLGRVSSKGDSENVIGNLENIKSEFITLRDYVGENADELEGKISGLAEILNRTNASSAEFHKKSDSIIQELQKIRNITSKESSTTTNDVVGLLKLSEYQSNIRMQAESKYGSIKEIEKMAEQTAEIVNLFDKLTIESEKKIPLPHEVRQWALSTILNCADRWEIKFADMFNRLLELLGRDLLKESIRLQQVRDIFGIRAVDQIRSELGLS</sequence>